<evidence type="ECO:0000256" key="1">
    <source>
        <dbReference type="ARBA" id="ARBA00004123"/>
    </source>
</evidence>
<proteinExistence type="inferred from homology"/>
<dbReference type="PANTHER" id="PTHR17204:SF5">
    <property type="entry name" value="PRE-MRNA-PROCESSING FACTOR 39"/>
    <property type="match status" value="1"/>
</dbReference>
<evidence type="ECO:0000256" key="4">
    <source>
        <dbReference type="ARBA" id="ARBA00023187"/>
    </source>
</evidence>
<dbReference type="GO" id="GO:0000395">
    <property type="term" value="P:mRNA 5'-splice site recognition"/>
    <property type="evidence" value="ECO:0007669"/>
    <property type="project" value="TreeGrafter"/>
</dbReference>
<dbReference type="EMBL" id="CAMPGE010002721">
    <property type="protein sequence ID" value="CAI2361533.1"/>
    <property type="molecule type" value="Genomic_DNA"/>
</dbReference>
<dbReference type="GO" id="GO:0030627">
    <property type="term" value="F:pre-mRNA 5'-splice site binding"/>
    <property type="evidence" value="ECO:0007669"/>
    <property type="project" value="TreeGrafter"/>
</dbReference>
<dbReference type="GO" id="GO:0000243">
    <property type="term" value="C:commitment complex"/>
    <property type="evidence" value="ECO:0007669"/>
    <property type="project" value="TreeGrafter"/>
</dbReference>
<dbReference type="Pfam" id="PF23241">
    <property type="entry name" value="HAT_PRP39_C"/>
    <property type="match status" value="1"/>
</dbReference>
<comment type="caution">
    <text evidence="8">The sequence shown here is derived from an EMBL/GenBank/DDBJ whole genome shotgun (WGS) entry which is preliminary data.</text>
</comment>
<gene>
    <name evidence="8" type="ORF">ECRASSUSDP1_LOCUS2844</name>
</gene>
<keyword evidence="5" id="KW-0539">Nucleus</keyword>
<dbReference type="SMART" id="SM00386">
    <property type="entry name" value="HAT"/>
    <property type="match status" value="5"/>
</dbReference>
<dbReference type="Gene3D" id="1.25.40.10">
    <property type="entry name" value="Tetratricopeptide repeat domain"/>
    <property type="match status" value="2"/>
</dbReference>
<dbReference type="SUPFAM" id="SSF48452">
    <property type="entry name" value="TPR-like"/>
    <property type="match status" value="1"/>
</dbReference>
<dbReference type="InterPro" id="IPR011990">
    <property type="entry name" value="TPR-like_helical_dom_sf"/>
</dbReference>
<dbReference type="InterPro" id="IPR059164">
    <property type="entry name" value="HAT_PRP39_C"/>
</dbReference>
<keyword evidence="3" id="KW-0677">Repeat</keyword>
<evidence type="ECO:0000313" key="9">
    <source>
        <dbReference type="Proteomes" id="UP001295684"/>
    </source>
</evidence>
<keyword evidence="2" id="KW-0507">mRNA processing</keyword>
<keyword evidence="4" id="KW-0508">mRNA splicing</keyword>
<accession>A0AAD1U429</accession>
<dbReference type="Pfam" id="PF23240">
    <property type="entry name" value="HAT_PRP39_N"/>
    <property type="match status" value="1"/>
</dbReference>
<evidence type="ECO:0000256" key="3">
    <source>
        <dbReference type="ARBA" id="ARBA00022737"/>
    </source>
</evidence>
<dbReference type="GO" id="GO:0071004">
    <property type="term" value="C:U2-type prespliceosome"/>
    <property type="evidence" value="ECO:0007669"/>
    <property type="project" value="TreeGrafter"/>
</dbReference>
<evidence type="ECO:0000256" key="5">
    <source>
        <dbReference type="ARBA" id="ARBA00023242"/>
    </source>
</evidence>
<protein>
    <submittedName>
        <fullName evidence="8">Uncharacterized protein</fullName>
    </submittedName>
</protein>
<evidence type="ECO:0000313" key="8">
    <source>
        <dbReference type="EMBL" id="CAI2361533.1"/>
    </source>
</evidence>
<comment type="similarity">
    <text evidence="6">Belongs to the PRP39 family.</text>
</comment>
<dbReference type="InterPro" id="IPR003107">
    <property type="entry name" value="HAT"/>
</dbReference>
<name>A0AAD1U429_EUPCR</name>
<dbReference type="AlphaFoldDB" id="A0AAD1U429"/>
<feature type="compositionally biased region" description="Basic and acidic residues" evidence="7">
    <location>
        <begin position="576"/>
        <end position="600"/>
    </location>
</feature>
<evidence type="ECO:0000256" key="6">
    <source>
        <dbReference type="ARBA" id="ARBA00038019"/>
    </source>
</evidence>
<dbReference type="Proteomes" id="UP001295684">
    <property type="component" value="Unassembled WGS sequence"/>
</dbReference>
<evidence type="ECO:0000256" key="2">
    <source>
        <dbReference type="ARBA" id="ARBA00022664"/>
    </source>
</evidence>
<sequence length="600" mass="69572">MEANNSDLVSMSIRELIQKVNQNSANTTEGPAEAVTEEQKDEEQILKEIIARKPVFTDYIERLVDSYDKGNDQEKSKELILNCIEANDCNLGLWMVYLNWTLSNEYIANSDEEKTREVFEEARSKIGKHPQAWKFWKKYAEFETMCHNKNSTNLIYYCALLAKVESIDQLKEEYLKFLDANFDSLKDSITSENPPEFKEEKPTLLNYFLEASNDKENFIKIMTDLLDKAKEGNATRSAYEQAFTCTSYSVENISDDSLKKEKETWKSYIEKEKAERNYQGVQMLYKRMLVPFYDDFSVWKDYIDYLSNTMGQVEKCRTMYKKLRSSPIVEDKDVILEIYLSNARFEEDQGQIKLARKIHKTICNSLCPNLIKGITEYIRFEQRVQGPKKNILEFLEDSLERAIKKEDEFATIFLTVNTCRFHFSNDQDLDLVFDIFSDSVKSFRHSKRLYLNLIKLLESINSTENKLYSRSFEIIEKATLDAKSEFDELTKKEIAVAYHSWLRRNCQQSTYIELVEDRFYKAKLIKSEEGQVTQFPPQEVPSGVNSGQAAPIALAPAPPPPPAPLPAPAPPIDASHAGDKRTAENHTSQESDYKRQKLEE</sequence>
<feature type="region of interest" description="Disordered" evidence="7">
    <location>
        <begin position="533"/>
        <end position="600"/>
    </location>
</feature>
<comment type="subcellular location">
    <subcellularLocation>
        <location evidence="1">Nucleus</location>
    </subcellularLocation>
</comment>
<organism evidence="8 9">
    <name type="scientific">Euplotes crassus</name>
    <dbReference type="NCBI Taxonomy" id="5936"/>
    <lineage>
        <taxon>Eukaryota</taxon>
        <taxon>Sar</taxon>
        <taxon>Alveolata</taxon>
        <taxon>Ciliophora</taxon>
        <taxon>Intramacronucleata</taxon>
        <taxon>Spirotrichea</taxon>
        <taxon>Hypotrichia</taxon>
        <taxon>Euplotida</taxon>
        <taxon>Euplotidae</taxon>
        <taxon>Moneuplotes</taxon>
    </lineage>
</organism>
<reference evidence="8" key="1">
    <citation type="submission" date="2023-07" db="EMBL/GenBank/DDBJ databases">
        <authorList>
            <consortium name="AG Swart"/>
            <person name="Singh M."/>
            <person name="Singh A."/>
            <person name="Seah K."/>
            <person name="Emmerich C."/>
        </authorList>
    </citation>
    <scope>NUCLEOTIDE SEQUENCE</scope>
    <source>
        <strain evidence="8">DP1</strain>
    </source>
</reference>
<dbReference type="GO" id="GO:0005685">
    <property type="term" value="C:U1 snRNP"/>
    <property type="evidence" value="ECO:0007669"/>
    <property type="project" value="TreeGrafter"/>
</dbReference>
<keyword evidence="9" id="KW-1185">Reference proteome</keyword>
<feature type="compositionally biased region" description="Pro residues" evidence="7">
    <location>
        <begin position="556"/>
        <end position="571"/>
    </location>
</feature>
<dbReference type="PANTHER" id="PTHR17204">
    <property type="entry name" value="PRE-MRNA PROCESSING PROTEIN PRP39-RELATED"/>
    <property type="match status" value="1"/>
</dbReference>
<evidence type="ECO:0000256" key="7">
    <source>
        <dbReference type="SAM" id="MobiDB-lite"/>
    </source>
</evidence>